<reference evidence="3" key="1">
    <citation type="submission" date="2016-11" db="EMBL/GenBank/DDBJ databases">
        <title>Comparative genomic and phenotypic analysis of Granulibacter bethesdensis clinical isolates from patients with chronic granulomatous disease.</title>
        <authorList>
            <person name="Zarember K.A."/>
            <person name="Porcella S.F."/>
            <person name="Chu J."/>
            <person name="Ding L."/>
            <person name="Dahlstrom E."/>
            <person name="Barbian K."/>
            <person name="Martens C."/>
            <person name="Sykora L."/>
            <person name="Kramer S."/>
            <person name="Pettinato A.M."/>
            <person name="Hong H."/>
            <person name="Wald G."/>
            <person name="Berg L.J."/>
            <person name="Rogge L.S."/>
            <person name="Greenberg D.E."/>
            <person name="Falcone E.L."/>
            <person name="Neves J.F."/>
            <person name="Simoes M.J."/>
            <person name="Casal M."/>
            <person name="Rodriguez-Lopez F.C."/>
            <person name="Zelazny A."/>
            <person name="Gallin J.I."/>
            <person name="Holland S.M."/>
        </authorList>
    </citation>
    <scope>NUCLEOTIDE SEQUENCE [LARGE SCALE GENOMIC DNA]</scope>
    <source>
        <strain evidence="3">NIH9.1</strain>
    </source>
</reference>
<dbReference type="PANTHER" id="PTHR36456:SF1">
    <property type="entry name" value="UPF0232 PROTEIN SCO3875"/>
    <property type="match status" value="1"/>
</dbReference>
<dbReference type="Proteomes" id="UP000182373">
    <property type="component" value="Chromosome"/>
</dbReference>
<sequence length="183" mass="19583">MGDRSKEKSGIKGGTDADMRQADPSRQPHSGMPQSYFQRGPRAVSALLPAITRPVFRKTAPGLATLLSEWTTIAGPVLSSTATPRKLANGTLVLGCTGPAAMELQHSTPQLIQRINFFLGNKVVERIRLTQEAPPAPPTLRKKPARAETPAMRAAVERRLDGLPEGGLRDALAALGTAMLSKR</sequence>
<dbReference type="AlphaFoldDB" id="A0AAC9KF29"/>
<feature type="compositionally biased region" description="Basic and acidic residues" evidence="1">
    <location>
        <begin position="1"/>
        <end position="23"/>
    </location>
</feature>
<feature type="region of interest" description="Disordered" evidence="1">
    <location>
        <begin position="1"/>
        <end position="37"/>
    </location>
</feature>
<dbReference type="InterPro" id="IPR010593">
    <property type="entry name" value="DUF1159"/>
</dbReference>
<dbReference type="InterPro" id="IPR007922">
    <property type="entry name" value="DciA-like"/>
</dbReference>
<dbReference type="EMBL" id="CP018191">
    <property type="protein sequence ID" value="APH55178.1"/>
    <property type="molecule type" value="Genomic_DNA"/>
</dbReference>
<organism evidence="2 3">
    <name type="scientific">Granulibacter bethesdensis</name>
    <dbReference type="NCBI Taxonomy" id="364410"/>
    <lineage>
        <taxon>Bacteria</taxon>
        <taxon>Pseudomonadati</taxon>
        <taxon>Pseudomonadota</taxon>
        <taxon>Alphaproteobacteria</taxon>
        <taxon>Acetobacterales</taxon>
        <taxon>Acetobacteraceae</taxon>
        <taxon>Granulibacter</taxon>
    </lineage>
</organism>
<accession>A0AAC9KF29</accession>
<protein>
    <submittedName>
        <fullName evidence="2">Cytosolic protein</fullName>
    </submittedName>
</protein>
<dbReference type="PANTHER" id="PTHR36456">
    <property type="entry name" value="UPF0232 PROTEIN SCO3875"/>
    <property type="match status" value="1"/>
</dbReference>
<feature type="region of interest" description="Disordered" evidence="1">
    <location>
        <begin position="131"/>
        <end position="152"/>
    </location>
</feature>
<evidence type="ECO:0000313" key="2">
    <source>
        <dbReference type="EMBL" id="APH55178.1"/>
    </source>
</evidence>
<name>A0AAC9KF29_9PROT</name>
<gene>
    <name evidence="2" type="ORF">GbCGDNIH9_1862</name>
</gene>
<evidence type="ECO:0000313" key="3">
    <source>
        <dbReference type="Proteomes" id="UP000182373"/>
    </source>
</evidence>
<proteinExistence type="predicted"/>
<evidence type="ECO:0000256" key="1">
    <source>
        <dbReference type="SAM" id="MobiDB-lite"/>
    </source>
</evidence>
<dbReference type="RefSeq" id="WP_081369056.1">
    <property type="nucleotide sequence ID" value="NZ_CP018191.1"/>
</dbReference>
<dbReference type="Pfam" id="PF05258">
    <property type="entry name" value="DciA"/>
    <property type="match status" value="1"/>
</dbReference>
<dbReference type="PIRSF" id="PIRSF032064">
    <property type="entry name" value="UCP032064"/>
    <property type="match status" value="1"/>
</dbReference>